<feature type="non-terminal residue" evidence="3">
    <location>
        <position position="1"/>
    </location>
</feature>
<proteinExistence type="predicted"/>
<evidence type="ECO:0000313" key="3">
    <source>
        <dbReference type="EMBL" id="SVC81252.1"/>
    </source>
</evidence>
<dbReference type="InterPro" id="IPR013105">
    <property type="entry name" value="TPR_2"/>
</dbReference>
<dbReference type="InterPro" id="IPR011990">
    <property type="entry name" value="TPR-like_helical_dom_sf"/>
</dbReference>
<dbReference type="EMBL" id="UINC01112361">
    <property type="protein sequence ID" value="SVC81252.1"/>
    <property type="molecule type" value="Genomic_DNA"/>
</dbReference>
<organism evidence="3">
    <name type="scientific">marine metagenome</name>
    <dbReference type="NCBI Taxonomy" id="408172"/>
    <lineage>
        <taxon>unclassified sequences</taxon>
        <taxon>metagenomes</taxon>
        <taxon>ecological metagenomes</taxon>
    </lineage>
</organism>
<sequence>QLAWQRLGISYYKLGKYEESRLALSRAFSLDHTDIKAGAYLTSVGYRLRDYQLVKETADQVLPYIDDIRIRQIIDFYLLELMPEKRRQNVKVMLSEQIEVDTQLIAVMPIADLIGNPRSAEVSRSISYLMSELYANPQKTDFLIVQDMIKKIAPEENLIDITLGAEIASRIGAGSVVTGTLMQTKHENQFQLNLTLVKAEIGQINEFDPIIGTVVDLATQVKNLTNEIAKKFDNESVLTLLDFTKGRYHLEKGEYNKAIQKFRRASTRSVGFSRARTFLAQTQKLVKYKREFSKKTSAGKIVEQQEQAFSNRFKLLKAMDYSFEPPTVRGNGNQK</sequence>
<gene>
    <name evidence="3" type="ORF">METZ01_LOCUS334106</name>
</gene>
<protein>
    <submittedName>
        <fullName evidence="3">Uncharacterized protein</fullName>
    </submittedName>
</protein>
<evidence type="ECO:0000256" key="1">
    <source>
        <dbReference type="ARBA" id="ARBA00022737"/>
    </source>
</evidence>
<dbReference type="Pfam" id="PF07719">
    <property type="entry name" value="TPR_2"/>
    <property type="match status" value="1"/>
</dbReference>
<reference evidence="3" key="1">
    <citation type="submission" date="2018-05" db="EMBL/GenBank/DDBJ databases">
        <authorList>
            <person name="Lanie J.A."/>
            <person name="Ng W.-L."/>
            <person name="Kazmierczak K.M."/>
            <person name="Andrzejewski T.M."/>
            <person name="Davidsen T.M."/>
            <person name="Wayne K.J."/>
            <person name="Tettelin H."/>
            <person name="Glass J.I."/>
            <person name="Rusch D."/>
            <person name="Podicherti R."/>
            <person name="Tsui H.-C.T."/>
            <person name="Winkler M.E."/>
        </authorList>
    </citation>
    <scope>NUCLEOTIDE SEQUENCE</scope>
</reference>
<dbReference type="AlphaFoldDB" id="A0A382Q9Q3"/>
<accession>A0A382Q9Q3</accession>
<dbReference type="Gene3D" id="1.25.40.10">
    <property type="entry name" value="Tetratricopeptide repeat domain"/>
    <property type="match status" value="1"/>
</dbReference>
<keyword evidence="2" id="KW-0802">TPR repeat</keyword>
<keyword evidence="1" id="KW-0677">Repeat</keyword>
<dbReference type="SUPFAM" id="SSF48452">
    <property type="entry name" value="TPR-like"/>
    <property type="match status" value="1"/>
</dbReference>
<feature type="non-terminal residue" evidence="3">
    <location>
        <position position="335"/>
    </location>
</feature>
<evidence type="ECO:0000256" key="2">
    <source>
        <dbReference type="ARBA" id="ARBA00022803"/>
    </source>
</evidence>
<name>A0A382Q9Q3_9ZZZZ</name>